<feature type="coiled-coil region" evidence="2">
    <location>
        <begin position="123"/>
        <end position="181"/>
    </location>
</feature>
<evidence type="ECO:0000259" key="5">
    <source>
        <dbReference type="Pfam" id="PF26002"/>
    </source>
</evidence>
<dbReference type="Gene3D" id="2.40.50.100">
    <property type="match status" value="1"/>
</dbReference>
<accession>A0A0W0V7N3</accession>
<dbReference type="AlphaFoldDB" id="A0A0W0V7N3"/>
<dbReference type="InterPro" id="IPR058982">
    <property type="entry name" value="Beta-barrel_AprE"/>
</dbReference>
<comment type="similarity">
    <text evidence="1">Belongs to the membrane fusion protein (MFP) (TC 8.A.1) family.</text>
</comment>
<sequence length="338" mass="39124">MDNPQLFRPEVMRNRLQQMFGTVSINIPPRYFIVSTGFACLACLVILFFIFAEFSERFVVSGYINSSQAAAQVYPRTNGIIVKSYHKQGDRIQKGEKLFLIDTSYSGYGHEKQDVGEQLRRGKQVLEKEIVHKKQQLKQFKRLLFKKYISLMEYNQKQDELRELENKKNLAEVELIRYRQSRTYTIRSPIDGTISTVLFKTGQYSNASKPLLKILPADSSLVAELYIPARQAGFLQNNKKVIIRYDAYPYERFGSYSATVKTISQSILTDEEEEKPIRIGEPYYKITANLDSPMVVLYGRKKPIQHGMTLSAVIVGSKRKVWQWVLDPLYSFYGTLFL</sequence>
<evidence type="ECO:0000256" key="1">
    <source>
        <dbReference type="ARBA" id="ARBA00009477"/>
    </source>
</evidence>
<dbReference type="EMBL" id="LNYJ01000011">
    <property type="protein sequence ID" value="KTD16128.1"/>
    <property type="molecule type" value="Genomic_DNA"/>
</dbReference>
<organism evidence="6 7">
    <name type="scientific">Legionella jordanis</name>
    <dbReference type="NCBI Taxonomy" id="456"/>
    <lineage>
        <taxon>Bacteria</taxon>
        <taxon>Pseudomonadati</taxon>
        <taxon>Pseudomonadota</taxon>
        <taxon>Gammaproteobacteria</taxon>
        <taxon>Legionellales</taxon>
        <taxon>Legionellaceae</taxon>
        <taxon>Legionella</taxon>
    </lineage>
</organism>
<gene>
    <name evidence="6" type="ORF">Ljor_0434</name>
</gene>
<dbReference type="OrthoDB" id="9775513at2"/>
<keyword evidence="3" id="KW-0812">Transmembrane</keyword>
<dbReference type="STRING" id="456.Ljor_0434"/>
<dbReference type="Proteomes" id="UP000055035">
    <property type="component" value="Unassembled WGS sequence"/>
</dbReference>
<dbReference type="Gene3D" id="2.40.30.170">
    <property type="match status" value="1"/>
</dbReference>
<dbReference type="Pfam" id="PF26002">
    <property type="entry name" value="Beta-barrel_AprE"/>
    <property type="match status" value="1"/>
</dbReference>
<evidence type="ECO:0000313" key="7">
    <source>
        <dbReference type="Proteomes" id="UP000055035"/>
    </source>
</evidence>
<dbReference type="InterPro" id="IPR050739">
    <property type="entry name" value="MFP"/>
</dbReference>
<dbReference type="PANTHER" id="PTHR30386:SF28">
    <property type="entry name" value="EXPORTED PROTEIN"/>
    <property type="match status" value="1"/>
</dbReference>
<evidence type="ECO:0000259" key="4">
    <source>
        <dbReference type="Pfam" id="PF25917"/>
    </source>
</evidence>
<evidence type="ECO:0000256" key="2">
    <source>
        <dbReference type="SAM" id="Coils"/>
    </source>
</evidence>
<reference evidence="6 7" key="1">
    <citation type="submission" date="2015-11" db="EMBL/GenBank/DDBJ databases">
        <title>Genomic analysis of 38 Legionella species identifies large and diverse effector repertoires.</title>
        <authorList>
            <person name="Burstein D."/>
            <person name="Amaro F."/>
            <person name="Zusman T."/>
            <person name="Lifshitz Z."/>
            <person name="Cohen O."/>
            <person name="Gilbert J.A."/>
            <person name="Pupko T."/>
            <person name="Shuman H.A."/>
            <person name="Segal G."/>
        </authorList>
    </citation>
    <scope>NUCLEOTIDE SEQUENCE [LARGE SCALE GENOMIC DNA]</scope>
    <source>
        <strain evidence="6 7">BL-540</strain>
    </source>
</reference>
<keyword evidence="3" id="KW-1133">Transmembrane helix</keyword>
<feature type="domain" description="Multidrug resistance protein MdtA-like barrel-sandwich hybrid" evidence="4">
    <location>
        <begin position="71"/>
        <end position="210"/>
    </location>
</feature>
<dbReference type="Gene3D" id="1.10.287.470">
    <property type="entry name" value="Helix hairpin bin"/>
    <property type="match status" value="1"/>
</dbReference>
<dbReference type="PANTHER" id="PTHR30386">
    <property type="entry name" value="MEMBRANE FUSION SUBUNIT OF EMRAB-TOLC MULTIDRUG EFFLUX PUMP"/>
    <property type="match status" value="1"/>
</dbReference>
<evidence type="ECO:0000313" key="6">
    <source>
        <dbReference type="EMBL" id="KTD16128.1"/>
    </source>
</evidence>
<dbReference type="Pfam" id="PF25917">
    <property type="entry name" value="BSH_RND"/>
    <property type="match status" value="1"/>
</dbReference>
<keyword evidence="3" id="KW-0472">Membrane</keyword>
<dbReference type="SUPFAM" id="SSF111369">
    <property type="entry name" value="HlyD-like secretion proteins"/>
    <property type="match status" value="1"/>
</dbReference>
<feature type="transmembrane region" description="Helical" evidence="3">
    <location>
        <begin position="31"/>
        <end position="52"/>
    </location>
</feature>
<keyword evidence="7" id="KW-1185">Reference proteome</keyword>
<proteinExistence type="inferred from homology"/>
<name>A0A0W0V7N3_9GAMM</name>
<dbReference type="RefSeq" id="WP_058470007.1">
    <property type="nucleotide sequence ID" value="NZ_CAAAIC010000007.1"/>
</dbReference>
<dbReference type="PATRIC" id="fig|456.5.peg.460"/>
<keyword evidence="2" id="KW-0175">Coiled coil</keyword>
<dbReference type="InterPro" id="IPR058625">
    <property type="entry name" value="MdtA-like_BSH"/>
</dbReference>
<protein>
    <submittedName>
        <fullName evidence="6">Hemolysin D</fullName>
    </submittedName>
</protein>
<comment type="caution">
    <text evidence="6">The sequence shown here is derived from an EMBL/GenBank/DDBJ whole genome shotgun (WGS) entry which is preliminary data.</text>
</comment>
<feature type="domain" description="AprE-like beta-barrel" evidence="5">
    <location>
        <begin position="221"/>
        <end position="315"/>
    </location>
</feature>
<evidence type="ECO:0000256" key="3">
    <source>
        <dbReference type="SAM" id="Phobius"/>
    </source>
</evidence>